<evidence type="ECO:0000313" key="3">
    <source>
        <dbReference type="EMBL" id="CAC5374435.1"/>
    </source>
</evidence>
<organism evidence="3 4">
    <name type="scientific">Mytilus coruscus</name>
    <name type="common">Sea mussel</name>
    <dbReference type="NCBI Taxonomy" id="42192"/>
    <lineage>
        <taxon>Eukaryota</taxon>
        <taxon>Metazoa</taxon>
        <taxon>Spiralia</taxon>
        <taxon>Lophotrochozoa</taxon>
        <taxon>Mollusca</taxon>
        <taxon>Bivalvia</taxon>
        <taxon>Autobranchia</taxon>
        <taxon>Pteriomorphia</taxon>
        <taxon>Mytilida</taxon>
        <taxon>Mytiloidea</taxon>
        <taxon>Mytilidae</taxon>
        <taxon>Mytilinae</taxon>
        <taxon>Mytilus</taxon>
    </lineage>
</organism>
<proteinExistence type="predicted"/>
<gene>
    <name evidence="3" type="ORF">MCOR_11831</name>
</gene>
<keyword evidence="1" id="KW-0479">Metal-binding</keyword>
<dbReference type="InterPro" id="IPR047153">
    <property type="entry name" value="TRIM45/56/19-like"/>
</dbReference>
<dbReference type="InterPro" id="IPR000315">
    <property type="entry name" value="Znf_B-box"/>
</dbReference>
<dbReference type="PANTHER" id="PTHR25462:SF296">
    <property type="entry name" value="MEIOTIC P26, ISOFORM F"/>
    <property type="match status" value="1"/>
</dbReference>
<dbReference type="PANTHER" id="PTHR25462">
    <property type="entry name" value="BONUS, ISOFORM C-RELATED"/>
    <property type="match status" value="1"/>
</dbReference>
<evidence type="ECO:0000259" key="2">
    <source>
        <dbReference type="PROSITE" id="PS50119"/>
    </source>
</evidence>
<feature type="domain" description="B box-type" evidence="2">
    <location>
        <begin position="56"/>
        <end position="99"/>
    </location>
</feature>
<dbReference type="SUPFAM" id="SSF57845">
    <property type="entry name" value="B-box zinc-binding domain"/>
    <property type="match status" value="1"/>
</dbReference>
<dbReference type="CDD" id="cd19757">
    <property type="entry name" value="Bbox1"/>
    <property type="match status" value="1"/>
</dbReference>
<reference evidence="3 4" key="1">
    <citation type="submission" date="2020-06" db="EMBL/GenBank/DDBJ databases">
        <authorList>
            <person name="Li R."/>
            <person name="Bekaert M."/>
        </authorList>
    </citation>
    <scope>NUCLEOTIDE SEQUENCE [LARGE SCALE GENOMIC DNA]</scope>
    <source>
        <strain evidence="4">wild</strain>
    </source>
</reference>
<sequence>MAQVASKTCDICKNAPERHLCIECEQRFCDNCKGLHTRKKATRQQKFQESSKMKENGKYKCTEHDEHYTFICNVCNVPVCIQCIVGIEGKHNGHSVFSINETISSLHTIVKDEIETTLQEDIRILNQLEQGVDTYDCQVKSVINGIREDEQKIKQMINETVKTMIDAVKMKTSCERDIMANLVAATKSRIETKTSLEDRWKHLEKERPNLAVIYDLQTLHSKI</sequence>
<accession>A0A6J8AYM7</accession>
<dbReference type="AlphaFoldDB" id="A0A6J8AYM7"/>
<dbReference type="Proteomes" id="UP000507470">
    <property type="component" value="Unassembled WGS sequence"/>
</dbReference>
<dbReference type="EMBL" id="CACVKT020002008">
    <property type="protein sequence ID" value="CAC5374435.1"/>
    <property type="molecule type" value="Genomic_DNA"/>
</dbReference>
<name>A0A6J8AYM7_MYTCO</name>
<dbReference type="GO" id="GO:0008270">
    <property type="term" value="F:zinc ion binding"/>
    <property type="evidence" value="ECO:0007669"/>
    <property type="project" value="UniProtKB-KW"/>
</dbReference>
<dbReference type="GO" id="GO:0061630">
    <property type="term" value="F:ubiquitin protein ligase activity"/>
    <property type="evidence" value="ECO:0007669"/>
    <property type="project" value="TreeGrafter"/>
</dbReference>
<evidence type="ECO:0000313" key="4">
    <source>
        <dbReference type="Proteomes" id="UP000507470"/>
    </source>
</evidence>
<keyword evidence="1" id="KW-0862">Zinc</keyword>
<protein>
    <recommendedName>
        <fullName evidence="2">B box-type domain-containing protein</fullName>
    </recommendedName>
</protein>
<dbReference type="OrthoDB" id="423283at2759"/>
<dbReference type="PROSITE" id="PS50119">
    <property type="entry name" value="ZF_BBOX"/>
    <property type="match status" value="1"/>
</dbReference>
<dbReference type="Gene3D" id="3.30.160.60">
    <property type="entry name" value="Classic Zinc Finger"/>
    <property type="match status" value="1"/>
</dbReference>
<evidence type="ECO:0000256" key="1">
    <source>
        <dbReference type="PROSITE-ProRule" id="PRU00024"/>
    </source>
</evidence>
<keyword evidence="4" id="KW-1185">Reference proteome</keyword>
<dbReference type="Pfam" id="PF00643">
    <property type="entry name" value="zf-B_box"/>
    <property type="match status" value="1"/>
</dbReference>
<keyword evidence="1" id="KW-0863">Zinc-finger</keyword>